<dbReference type="OrthoDB" id="1360987at2"/>
<proteinExistence type="predicted"/>
<gene>
    <name evidence="1" type="ORF">B0I22_0014</name>
</gene>
<dbReference type="Proteomes" id="UP000295313">
    <property type="component" value="Unassembled WGS sequence"/>
</dbReference>
<name>A0A4R8IGI6_9FLAO</name>
<keyword evidence="2" id="KW-1185">Reference proteome</keyword>
<organism evidence="1 2">
    <name type="scientific">Epilithonimonas xixisoli</name>
    <dbReference type="NCBI Taxonomy" id="1476462"/>
    <lineage>
        <taxon>Bacteria</taxon>
        <taxon>Pseudomonadati</taxon>
        <taxon>Bacteroidota</taxon>
        <taxon>Flavobacteriia</taxon>
        <taxon>Flavobacteriales</taxon>
        <taxon>Weeksellaceae</taxon>
        <taxon>Chryseobacterium group</taxon>
        <taxon>Epilithonimonas</taxon>
    </lineage>
</organism>
<evidence type="ECO:0008006" key="3">
    <source>
        <dbReference type="Google" id="ProtNLM"/>
    </source>
</evidence>
<accession>A0A4R8IGI6</accession>
<dbReference type="AlphaFoldDB" id="A0A4R8IGI6"/>
<dbReference type="PROSITE" id="PS51257">
    <property type="entry name" value="PROKAR_LIPOPROTEIN"/>
    <property type="match status" value="1"/>
</dbReference>
<reference evidence="1 2" key="1">
    <citation type="submission" date="2019-03" db="EMBL/GenBank/DDBJ databases">
        <title>Genomic Encyclopedia of Type Strains, Phase III (KMG-III): the genomes of soil and plant-associated and newly described type strains.</title>
        <authorList>
            <person name="Whitman W."/>
        </authorList>
    </citation>
    <scope>NUCLEOTIDE SEQUENCE [LARGE SCALE GENOMIC DNA]</scope>
    <source>
        <strain evidence="1 2">CGMCC 1.12802</strain>
    </source>
</reference>
<evidence type="ECO:0000313" key="2">
    <source>
        <dbReference type="Proteomes" id="UP000295313"/>
    </source>
</evidence>
<dbReference type="RefSeq" id="WP_133942580.1">
    <property type="nucleotide sequence ID" value="NZ_SOEO01000001.1"/>
</dbReference>
<comment type="caution">
    <text evidence="1">The sequence shown here is derived from an EMBL/GenBank/DDBJ whole genome shotgun (WGS) entry which is preliminary data.</text>
</comment>
<dbReference type="EMBL" id="SOEO01000001">
    <property type="protein sequence ID" value="TDX85923.1"/>
    <property type="molecule type" value="Genomic_DNA"/>
</dbReference>
<protein>
    <recommendedName>
        <fullName evidence="3">Lipoprotein</fullName>
    </recommendedName>
</protein>
<evidence type="ECO:0000313" key="1">
    <source>
        <dbReference type="EMBL" id="TDX85923.1"/>
    </source>
</evidence>
<sequence>MKNTNQILFLLILSFTLFSCKKNSTEIKINKIDSTEKIKNDVSDFVSALDNSEIKPTFSTSLDSVSVLNPNLKISSSNKNKGFVIRINDNKIDVKKLLTINDVWSSKDSVNYANNISEVKYYKPLNLLLLQLENDMCTGLGCSVNYQLIYDLNSNKVFPFGRFRTGFDMNLYKIKNNVYYLSKTFHGRNAELKDTIFYNLYKIEPKSIPQKDEKHFARFTYENEDYDKETSFIQEWIK</sequence>